<dbReference type="GO" id="GO:0000140">
    <property type="term" value="F:acylglycerone-phosphate reductase (NADP+) activity"/>
    <property type="evidence" value="ECO:0007669"/>
    <property type="project" value="TreeGrafter"/>
</dbReference>
<dbReference type="OrthoDB" id="2102561at2759"/>
<accession>A0A2D3UUS4</accession>
<dbReference type="Proteomes" id="UP000225277">
    <property type="component" value="Unassembled WGS sequence"/>
</dbReference>
<evidence type="ECO:0000256" key="3">
    <source>
        <dbReference type="ARBA" id="ARBA00023002"/>
    </source>
</evidence>
<dbReference type="PANTHER" id="PTHR44169">
    <property type="entry name" value="NADPH-DEPENDENT 1-ACYLDIHYDROXYACETONE PHOSPHATE REDUCTASE"/>
    <property type="match status" value="1"/>
</dbReference>
<dbReference type="PANTHER" id="PTHR44169:SF6">
    <property type="entry name" value="NADPH-DEPENDENT 1-ACYLDIHYDROXYACETONE PHOSPHATE REDUCTASE"/>
    <property type="match status" value="1"/>
</dbReference>
<evidence type="ECO:0000256" key="2">
    <source>
        <dbReference type="ARBA" id="ARBA00022857"/>
    </source>
</evidence>
<organism evidence="5 6">
    <name type="scientific">Ramularia collo-cygni</name>
    <dbReference type="NCBI Taxonomy" id="112498"/>
    <lineage>
        <taxon>Eukaryota</taxon>
        <taxon>Fungi</taxon>
        <taxon>Dikarya</taxon>
        <taxon>Ascomycota</taxon>
        <taxon>Pezizomycotina</taxon>
        <taxon>Dothideomycetes</taxon>
        <taxon>Dothideomycetidae</taxon>
        <taxon>Mycosphaerellales</taxon>
        <taxon>Mycosphaerellaceae</taxon>
        <taxon>Ramularia</taxon>
    </lineage>
</organism>
<reference evidence="5 6" key="1">
    <citation type="submission" date="2016-03" db="EMBL/GenBank/DDBJ databases">
        <authorList>
            <person name="Ploux O."/>
        </authorList>
    </citation>
    <scope>NUCLEOTIDE SEQUENCE [LARGE SCALE GENOMIC DNA]</scope>
    <source>
        <strain evidence="5 6">URUG2</strain>
    </source>
</reference>
<dbReference type="GO" id="GO:0019433">
    <property type="term" value="P:triglyceride catabolic process"/>
    <property type="evidence" value="ECO:0007669"/>
    <property type="project" value="TreeGrafter"/>
</dbReference>
<dbReference type="Pfam" id="PF00106">
    <property type="entry name" value="adh_short"/>
    <property type="match status" value="1"/>
</dbReference>
<dbReference type="GO" id="GO:0005811">
    <property type="term" value="C:lipid droplet"/>
    <property type="evidence" value="ECO:0007669"/>
    <property type="project" value="TreeGrafter"/>
</dbReference>
<dbReference type="PRINTS" id="PR00080">
    <property type="entry name" value="SDRFAMILY"/>
</dbReference>
<dbReference type="GO" id="GO:0004806">
    <property type="term" value="F:triacylglycerol lipase activity"/>
    <property type="evidence" value="ECO:0007669"/>
    <property type="project" value="TreeGrafter"/>
</dbReference>
<dbReference type="RefSeq" id="XP_023622673.1">
    <property type="nucleotide sequence ID" value="XM_023766905.1"/>
</dbReference>
<dbReference type="CDD" id="cd05374">
    <property type="entry name" value="17beta-HSD-like_SDR_c"/>
    <property type="match status" value="1"/>
</dbReference>
<dbReference type="GeneID" id="35596849"/>
<protein>
    <submittedName>
        <fullName evidence="5">Related to estradiol 17 beta-dehydrogenase</fullName>
    </submittedName>
</protein>
<gene>
    <name evidence="5" type="ORF">RCC_01611</name>
</gene>
<keyword evidence="2" id="KW-0521">NADP</keyword>
<proteinExistence type="inferred from homology"/>
<keyword evidence="3" id="KW-0560">Oxidoreductase</keyword>
<dbReference type="InterPro" id="IPR020904">
    <property type="entry name" value="Sc_DH/Rdtase_CS"/>
</dbReference>
<dbReference type="SUPFAM" id="SSF51735">
    <property type="entry name" value="NAD(P)-binding Rossmann-fold domains"/>
    <property type="match status" value="1"/>
</dbReference>
<dbReference type="STRING" id="112498.A0A2D3UUS4"/>
<dbReference type="InterPro" id="IPR036291">
    <property type="entry name" value="NAD(P)-bd_dom_sf"/>
</dbReference>
<dbReference type="PRINTS" id="PR00081">
    <property type="entry name" value="GDHRDH"/>
</dbReference>
<dbReference type="EMBL" id="FJUY01000002">
    <property type="protein sequence ID" value="CZT15777.1"/>
    <property type="molecule type" value="Genomic_DNA"/>
</dbReference>
<dbReference type="AlphaFoldDB" id="A0A2D3UUS4"/>
<comment type="similarity">
    <text evidence="1 4">Belongs to the short-chain dehydrogenases/reductases (SDR) family.</text>
</comment>
<evidence type="ECO:0000256" key="1">
    <source>
        <dbReference type="ARBA" id="ARBA00006484"/>
    </source>
</evidence>
<evidence type="ECO:0000313" key="5">
    <source>
        <dbReference type="EMBL" id="CZT15777.1"/>
    </source>
</evidence>
<dbReference type="Gene3D" id="3.40.50.720">
    <property type="entry name" value="NAD(P)-binding Rossmann-like Domain"/>
    <property type="match status" value="1"/>
</dbReference>
<keyword evidence="6" id="KW-1185">Reference proteome</keyword>
<dbReference type="PROSITE" id="PS00061">
    <property type="entry name" value="ADH_SHORT"/>
    <property type="match status" value="1"/>
</dbReference>
<dbReference type="InterPro" id="IPR002347">
    <property type="entry name" value="SDR_fam"/>
</dbReference>
<dbReference type="GO" id="GO:0006654">
    <property type="term" value="P:phosphatidic acid biosynthetic process"/>
    <property type="evidence" value="ECO:0007669"/>
    <property type="project" value="TreeGrafter"/>
</dbReference>
<sequence length="284" mass="30589">MSPSKRTILITGCSDGGMGAALAAEFHRSGLHVIATARKISSMSSLASLDGIEILPLDITSKDSIQNILSKVDKLDILLNNAGAAFNMPISDVSIDEAKDLFDINVWGHLAITQAFLPLLRKSPKAMIVNHTSIGASLIIPFQAVYNASKAAMSTFTQTLRIELQPFDIAVVELKTGGVKTNVIKNNRTKGASLPESSIYAPAKDAAEDLASGQWAEEHLNMKPEDWARAVTVELLKGNPPPVISKGDSVWTAWIGNFIPYGWLDATTKKLTGLAKVEELIRRA</sequence>
<evidence type="ECO:0000256" key="4">
    <source>
        <dbReference type="RuleBase" id="RU000363"/>
    </source>
</evidence>
<dbReference type="GO" id="GO:0005783">
    <property type="term" value="C:endoplasmic reticulum"/>
    <property type="evidence" value="ECO:0007669"/>
    <property type="project" value="TreeGrafter"/>
</dbReference>
<evidence type="ECO:0000313" key="6">
    <source>
        <dbReference type="Proteomes" id="UP000225277"/>
    </source>
</evidence>
<name>A0A2D3UUS4_9PEZI</name>